<gene>
    <name evidence="3" type="ORF">DI536_03490</name>
</gene>
<evidence type="ECO:0000256" key="2">
    <source>
        <dbReference type="SAM" id="SignalP"/>
    </source>
</evidence>
<evidence type="ECO:0000256" key="1">
    <source>
        <dbReference type="SAM" id="MobiDB-lite"/>
    </source>
</evidence>
<evidence type="ECO:0000313" key="3">
    <source>
        <dbReference type="EMBL" id="PZR17398.1"/>
    </source>
</evidence>
<feature type="signal peptide" evidence="2">
    <location>
        <begin position="1"/>
        <end position="16"/>
    </location>
</feature>
<accession>A0A2W5V7J2</accession>
<name>A0A2W5V7J2_9BACT</name>
<dbReference type="Proteomes" id="UP000249061">
    <property type="component" value="Unassembled WGS sequence"/>
</dbReference>
<organism evidence="3 4">
    <name type="scientific">Archangium gephyra</name>
    <dbReference type="NCBI Taxonomy" id="48"/>
    <lineage>
        <taxon>Bacteria</taxon>
        <taxon>Pseudomonadati</taxon>
        <taxon>Myxococcota</taxon>
        <taxon>Myxococcia</taxon>
        <taxon>Myxococcales</taxon>
        <taxon>Cystobacterineae</taxon>
        <taxon>Archangiaceae</taxon>
        <taxon>Archangium</taxon>
    </lineage>
</organism>
<feature type="compositionally biased region" description="Basic and acidic residues" evidence="1">
    <location>
        <begin position="78"/>
        <end position="92"/>
    </location>
</feature>
<sequence>MIVAGLAGLLVSVAFALREPPTPPPPVLQAEPSLPPPPPVLVEEKRPEAIVETPKPVGNPARKKAPVKKADCSQPYELDAKGNPRFTRECLQ</sequence>
<feature type="chain" id="PRO_5015910368" evidence="2">
    <location>
        <begin position="17"/>
        <end position="92"/>
    </location>
</feature>
<comment type="caution">
    <text evidence="3">The sequence shown here is derived from an EMBL/GenBank/DDBJ whole genome shotgun (WGS) entry which is preliminary data.</text>
</comment>
<protein>
    <submittedName>
        <fullName evidence="3">Uncharacterized protein</fullName>
    </submittedName>
</protein>
<dbReference type="EMBL" id="QFQP01000002">
    <property type="protein sequence ID" value="PZR17398.1"/>
    <property type="molecule type" value="Genomic_DNA"/>
</dbReference>
<keyword evidence="2" id="KW-0732">Signal</keyword>
<evidence type="ECO:0000313" key="4">
    <source>
        <dbReference type="Proteomes" id="UP000249061"/>
    </source>
</evidence>
<feature type="region of interest" description="Disordered" evidence="1">
    <location>
        <begin position="20"/>
        <end position="39"/>
    </location>
</feature>
<dbReference type="AlphaFoldDB" id="A0A2W5V7J2"/>
<reference evidence="3 4" key="1">
    <citation type="submission" date="2017-08" db="EMBL/GenBank/DDBJ databases">
        <title>Infants hospitalized years apart are colonized by the same room-sourced microbial strains.</title>
        <authorList>
            <person name="Brooks B."/>
            <person name="Olm M.R."/>
            <person name="Firek B.A."/>
            <person name="Baker R."/>
            <person name="Thomas B.C."/>
            <person name="Morowitz M.J."/>
            <person name="Banfield J.F."/>
        </authorList>
    </citation>
    <scope>NUCLEOTIDE SEQUENCE [LARGE SCALE GENOMIC DNA]</scope>
    <source>
        <strain evidence="3">S2_003_000_R2_14</strain>
    </source>
</reference>
<proteinExistence type="predicted"/>
<feature type="region of interest" description="Disordered" evidence="1">
    <location>
        <begin position="50"/>
        <end position="92"/>
    </location>
</feature>